<proteinExistence type="predicted"/>
<dbReference type="InterPro" id="IPR000253">
    <property type="entry name" value="FHA_dom"/>
</dbReference>
<reference evidence="2" key="1">
    <citation type="submission" date="2021-05" db="EMBL/GenBank/DDBJ databases">
        <title>Complete genome sequence of the cellulolytic planctomycete Telmatocola sphagniphila SP2T and characterization of the first cellulase from planctomycetes.</title>
        <authorList>
            <person name="Rakitin A.L."/>
            <person name="Beletsky A.V."/>
            <person name="Naumoff D.G."/>
            <person name="Kulichevskaya I.S."/>
            <person name="Mardanov A.V."/>
            <person name="Ravin N.V."/>
            <person name="Dedysh S.N."/>
        </authorList>
    </citation>
    <scope>NUCLEOTIDE SEQUENCE</scope>
    <source>
        <strain evidence="2">SP2T</strain>
    </source>
</reference>
<organism evidence="2 3">
    <name type="scientific">Telmatocola sphagniphila</name>
    <dbReference type="NCBI Taxonomy" id="1123043"/>
    <lineage>
        <taxon>Bacteria</taxon>
        <taxon>Pseudomonadati</taxon>
        <taxon>Planctomycetota</taxon>
        <taxon>Planctomycetia</taxon>
        <taxon>Gemmatales</taxon>
        <taxon>Gemmataceae</taxon>
    </lineage>
</organism>
<evidence type="ECO:0000313" key="2">
    <source>
        <dbReference type="EMBL" id="QVL32027.1"/>
    </source>
</evidence>
<protein>
    <submittedName>
        <fullName evidence="2">FHA domain-containing protein</fullName>
    </submittedName>
</protein>
<dbReference type="CDD" id="cd00060">
    <property type="entry name" value="FHA"/>
    <property type="match status" value="1"/>
</dbReference>
<gene>
    <name evidence="2" type="ORF">KIH39_24855</name>
</gene>
<keyword evidence="3" id="KW-1185">Reference proteome</keyword>
<sequence length="130" mass="15068">MLPKKRTFTEDIDTWQVVIISDPKQPLPRDAQILRLIDPARRVEYILGQPQVTLGQSPCCDLRLEWERLGELHCRLEWKQGCWWVIDLESADGFFVNGTRYRESELLPGDTLTMSDRTLDVDQIAVAELV</sequence>
<dbReference type="RefSeq" id="WP_213496594.1">
    <property type="nucleotide sequence ID" value="NZ_CP074694.1"/>
</dbReference>
<dbReference type="AlphaFoldDB" id="A0A8E6B616"/>
<dbReference type="PROSITE" id="PS50006">
    <property type="entry name" value="FHA_DOMAIN"/>
    <property type="match status" value="1"/>
</dbReference>
<name>A0A8E6B616_9BACT</name>
<evidence type="ECO:0000259" key="1">
    <source>
        <dbReference type="PROSITE" id="PS50006"/>
    </source>
</evidence>
<dbReference type="InterPro" id="IPR008984">
    <property type="entry name" value="SMAD_FHA_dom_sf"/>
</dbReference>
<dbReference type="Proteomes" id="UP000676194">
    <property type="component" value="Chromosome"/>
</dbReference>
<dbReference type="Gene3D" id="2.60.200.20">
    <property type="match status" value="1"/>
</dbReference>
<dbReference type="KEGG" id="tsph:KIH39_24855"/>
<dbReference type="Pfam" id="PF00498">
    <property type="entry name" value="FHA"/>
    <property type="match status" value="1"/>
</dbReference>
<dbReference type="EMBL" id="CP074694">
    <property type="protein sequence ID" value="QVL32027.1"/>
    <property type="molecule type" value="Genomic_DNA"/>
</dbReference>
<evidence type="ECO:0000313" key="3">
    <source>
        <dbReference type="Proteomes" id="UP000676194"/>
    </source>
</evidence>
<accession>A0A8E6B616</accession>
<dbReference type="SUPFAM" id="SSF49879">
    <property type="entry name" value="SMAD/FHA domain"/>
    <property type="match status" value="1"/>
</dbReference>
<feature type="domain" description="FHA" evidence="1">
    <location>
        <begin position="52"/>
        <end position="101"/>
    </location>
</feature>